<accession>A0A1Z5K427</accession>
<dbReference type="InterPro" id="IPR008728">
    <property type="entry name" value="Elongator_complex_protein_4"/>
</dbReference>
<keyword evidence="8" id="KW-0539">Nucleus</keyword>
<evidence type="ECO:0000313" key="11">
    <source>
        <dbReference type="Proteomes" id="UP000198406"/>
    </source>
</evidence>
<dbReference type="GO" id="GO:0033588">
    <property type="term" value="C:elongator holoenzyme complex"/>
    <property type="evidence" value="ECO:0007669"/>
    <property type="project" value="InterPro"/>
</dbReference>
<protein>
    <recommendedName>
        <fullName evidence="5">Elongator complex protein 4</fullName>
    </recommendedName>
</protein>
<feature type="compositionally biased region" description="Gly residues" evidence="9">
    <location>
        <begin position="394"/>
        <end position="404"/>
    </location>
</feature>
<dbReference type="Gene3D" id="3.40.50.300">
    <property type="entry name" value="P-loop containing nucleotide triphosphate hydrolases"/>
    <property type="match status" value="1"/>
</dbReference>
<dbReference type="InParanoid" id="A0A1Z5K427"/>
<gene>
    <name evidence="10" type="ORF">FisN_1Lh421</name>
</gene>
<dbReference type="InterPro" id="IPR027417">
    <property type="entry name" value="P-loop_NTPase"/>
</dbReference>
<dbReference type="EMBL" id="BDSP01000153">
    <property type="protein sequence ID" value="GAX20922.1"/>
    <property type="molecule type" value="Genomic_DNA"/>
</dbReference>
<reference evidence="10 11" key="1">
    <citation type="journal article" date="2015" name="Plant Cell">
        <title>Oil accumulation by the oleaginous diatom Fistulifera solaris as revealed by the genome and transcriptome.</title>
        <authorList>
            <person name="Tanaka T."/>
            <person name="Maeda Y."/>
            <person name="Veluchamy A."/>
            <person name="Tanaka M."/>
            <person name="Abida H."/>
            <person name="Marechal E."/>
            <person name="Bowler C."/>
            <person name="Muto M."/>
            <person name="Sunaga Y."/>
            <person name="Tanaka M."/>
            <person name="Yoshino T."/>
            <person name="Taniguchi T."/>
            <person name="Fukuda Y."/>
            <person name="Nemoto M."/>
            <person name="Matsumoto M."/>
            <person name="Wong P.S."/>
            <person name="Aburatani S."/>
            <person name="Fujibuchi W."/>
        </authorList>
    </citation>
    <scope>NUCLEOTIDE SEQUENCE [LARGE SCALE GENOMIC DNA]</scope>
    <source>
        <strain evidence="10 11">JPCC DA0580</strain>
    </source>
</reference>
<evidence type="ECO:0000313" key="10">
    <source>
        <dbReference type="EMBL" id="GAX20922.1"/>
    </source>
</evidence>
<name>A0A1Z5K427_FISSO</name>
<evidence type="ECO:0000256" key="6">
    <source>
        <dbReference type="ARBA" id="ARBA00022490"/>
    </source>
</evidence>
<comment type="subcellular location">
    <subcellularLocation>
        <location evidence="2">Cytoplasm</location>
    </subcellularLocation>
    <subcellularLocation>
        <location evidence="1">Nucleus</location>
    </subcellularLocation>
</comment>
<dbReference type="Proteomes" id="UP000198406">
    <property type="component" value="Unassembled WGS sequence"/>
</dbReference>
<evidence type="ECO:0000256" key="2">
    <source>
        <dbReference type="ARBA" id="ARBA00004496"/>
    </source>
</evidence>
<evidence type="ECO:0000256" key="7">
    <source>
        <dbReference type="ARBA" id="ARBA00022694"/>
    </source>
</evidence>
<evidence type="ECO:0000256" key="8">
    <source>
        <dbReference type="ARBA" id="ARBA00023242"/>
    </source>
</evidence>
<evidence type="ECO:0000256" key="4">
    <source>
        <dbReference type="ARBA" id="ARBA00007573"/>
    </source>
</evidence>
<dbReference type="GO" id="GO:0002098">
    <property type="term" value="P:tRNA wobble uridine modification"/>
    <property type="evidence" value="ECO:0007669"/>
    <property type="project" value="InterPro"/>
</dbReference>
<sequence length="424" mass="47405">MSSTFKRRITSNNQVFQQLEGTRPTTTPGITFTSTGLRDLDQVLSGGQPLTTCIWLEEDRWTCSLARCLVQYWCAEALSQNQLIVAPVELDDGDSPLLGPISWCLDEREQLEAPSPPSSSLKRVKDLLAALPRNLNKDKDIKQQRISGDDQAEVLLETLEEEEEDENNDEPPDTADDGLKIAWQYKESVQRERMGHNDASRGVSSPRSSPPANVFCHSYDLQGHLSNQMDTEQNVLFPEIQFRCPGCSYPQQCCGFAYYRKLKDQLQSLPTSKVQRLLLYYPDLRVLHTALPLLVSFVRSRKLPVVVMVVVQPWTTSVSTNVLRRGCDYVLAAESFVSRQQYPPPPEFRRFQGLLHVLKSAHKRPISNIYGLKRDRRKLFIELLHIPPEDYAAGGGSTGSGVRSGAGRSSSGLGCSSSGSALDF</sequence>
<dbReference type="GO" id="GO:0008023">
    <property type="term" value="C:transcription elongation factor complex"/>
    <property type="evidence" value="ECO:0007669"/>
    <property type="project" value="TreeGrafter"/>
</dbReference>
<evidence type="ECO:0000256" key="3">
    <source>
        <dbReference type="ARBA" id="ARBA00005043"/>
    </source>
</evidence>
<dbReference type="Pfam" id="PF05625">
    <property type="entry name" value="PAXNEB"/>
    <property type="match status" value="1"/>
</dbReference>
<dbReference type="AlphaFoldDB" id="A0A1Z5K427"/>
<dbReference type="PANTHER" id="PTHR12896:SF1">
    <property type="entry name" value="ELONGATOR COMPLEX PROTEIN 4"/>
    <property type="match status" value="1"/>
</dbReference>
<evidence type="ECO:0000256" key="9">
    <source>
        <dbReference type="SAM" id="MobiDB-lite"/>
    </source>
</evidence>
<dbReference type="OrthoDB" id="289162at2759"/>
<dbReference type="UniPathway" id="UPA00988"/>
<dbReference type="GO" id="GO:0005737">
    <property type="term" value="C:cytoplasm"/>
    <property type="evidence" value="ECO:0007669"/>
    <property type="project" value="UniProtKB-SubCell"/>
</dbReference>
<comment type="similarity">
    <text evidence="4">Belongs to the ELP4 family.</text>
</comment>
<keyword evidence="6" id="KW-0963">Cytoplasm</keyword>
<evidence type="ECO:0000256" key="1">
    <source>
        <dbReference type="ARBA" id="ARBA00004123"/>
    </source>
</evidence>
<feature type="compositionally biased region" description="Low complexity" evidence="9">
    <location>
        <begin position="405"/>
        <end position="424"/>
    </location>
</feature>
<feature type="region of interest" description="Disordered" evidence="9">
    <location>
        <begin position="191"/>
        <end position="210"/>
    </location>
</feature>
<comment type="pathway">
    <text evidence="3">tRNA modification; 5-methoxycarbonylmethyl-2-thiouridine-tRNA biosynthesis.</text>
</comment>
<proteinExistence type="inferred from homology"/>
<dbReference type="PANTHER" id="PTHR12896">
    <property type="entry name" value="PAX6 NEIGHBOR PROTEIN PAXNEB"/>
    <property type="match status" value="1"/>
</dbReference>
<evidence type="ECO:0000256" key="5">
    <source>
        <dbReference type="ARBA" id="ARBA00020265"/>
    </source>
</evidence>
<comment type="caution">
    <text evidence="10">The sequence shown here is derived from an EMBL/GenBank/DDBJ whole genome shotgun (WGS) entry which is preliminary data.</text>
</comment>
<keyword evidence="11" id="KW-1185">Reference proteome</keyword>
<keyword evidence="7" id="KW-0819">tRNA processing</keyword>
<organism evidence="10 11">
    <name type="scientific">Fistulifera solaris</name>
    <name type="common">Oleaginous diatom</name>
    <dbReference type="NCBI Taxonomy" id="1519565"/>
    <lineage>
        <taxon>Eukaryota</taxon>
        <taxon>Sar</taxon>
        <taxon>Stramenopiles</taxon>
        <taxon>Ochrophyta</taxon>
        <taxon>Bacillariophyta</taxon>
        <taxon>Bacillariophyceae</taxon>
        <taxon>Bacillariophycidae</taxon>
        <taxon>Naviculales</taxon>
        <taxon>Naviculaceae</taxon>
        <taxon>Fistulifera</taxon>
    </lineage>
</organism>
<feature type="region of interest" description="Disordered" evidence="9">
    <location>
        <begin position="394"/>
        <end position="424"/>
    </location>
</feature>